<dbReference type="EMBL" id="NIVC01000496">
    <property type="protein sequence ID" value="PAA82079.1"/>
    <property type="molecule type" value="Genomic_DNA"/>
</dbReference>
<evidence type="ECO:0000313" key="3">
    <source>
        <dbReference type="Proteomes" id="UP000215902"/>
    </source>
</evidence>
<proteinExistence type="predicted"/>
<gene>
    <name evidence="2" type="ORF">BOX15_Mlig027014g2</name>
</gene>
<reference evidence="2 3" key="1">
    <citation type="submission" date="2017-06" db="EMBL/GenBank/DDBJ databases">
        <title>A platform for efficient transgenesis in Macrostomum lignano, a flatworm model organism for stem cell research.</title>
        <authorList>
            <person name="Berezikov E."/>
        </authorList>
    </citation>
    <scope>NUCLEOTIDE SEQUENCE [LARGE SCALE GENOMIC DNA]</scope>
    <source>
        <strain evidence="2">DV1</strain>
        <tissue evidence="2">Whole organism</tissue>
    </source>
</reference>
<accession>A0A267G9V3</accession>
<comment type="caution">
    <text evidence="2">The sequence shown here is derived from an EMBL/GenBank/DDBJ whole genome shotgun (WGS) entry which is preliminary data.</text>
</comment>
<feature type="region of interest" description="Disordered" evidence="1">
    <location>
        <begin position="1"/>
        <end position="34"/>
    </location>
</feature>
<evidence type="ECO:0000313" key="2">
    <source>
        <dbReference type="EMBL" id="PAA82079.1"/>
    </source>
</evidence>
<name>A0A267G9V3_9PLAT</name>
<dbReference type="AlphaFoldDB" id="A0A267G9V3"/>
<protein>
    <submittedName>
        <fullName evidence="2">Uncharacterized protein</fullName>
    </submittedName>
</protein>
<sequence>MGCSPSSFSGAKKGRSRKRMKKKEIADPSLESEATAETVMECQRLMTAAAAA</sequence>
<feature type="compositionally biased region" description="Low complexity" evidence="1">
    <location>
        <begin position="1"/>
        <end position="11"/>
    </location>
</feature>
<evidence type="ECO:0000256" key="1">
    <source>
        <dbReference type="SAM" id="MobiDB-lite"/>
    </source>
</evidence>
<dbReference type="Proteomes" id="UP000215902">
    <property type="component" value="Unassembled WGS sequence"/>
</dbReference>
<feature type="compositionally biased region" description="Basic residues" evidence="1">
    <location>
        <begin position="12"/>
        <end position="22"/>
    </location>
</feature>
<keyword evidence="3" id="KW-1185">Reference proteome</keyword>
<organism evidence="2 3">
    <name type="scientific">Macrostomum lignano</name>
    <dbReference type="NCBI Taxonomy" id="282301"/>
    <lineage>
        <taxon>Eukaryota</taxon>
        <taxon>Metazoa</taxon>
        <taxon>Spiralia</taxon>
        <taxon>Lophotrochozoa</taxon>
        <taxon>Platyhelminthes</taxon>
        <taxon>Rhabditophora</taxon>
        <taxon>Macrostomorpha</taxon>
        <taxon>Macrostomida</taxon>
        <taxon>Macrostomidae</taxon>
        <taxon>Macrostomum</taxon>
    </lineage>
</organism>
<feature type="non-terminal residue" evidence="2">
    <location>
        <position position="52"/>
    </location>
</feature>